<keyword evidence="3" id="KW-1185">Reference proteome</keyword>
<sequence length="57" mass="6546">MKKLHIILFWLSGLFLGLMICAYFTCPLWKIAVPTMLFLSIATGVTGYNRLKEQKKP</sequence>
<dbReference type="RefSeq" id="WP_176752687.1">
    <property type="nucleotide sequence ID" value="NZ_FNCW01000005.1"/>
</dbReference>
<evidence type="ECO:0000313" key="3">
    <source>
        <dbReference type="Proteomes" id="UP000199296"/>
    </source>
</evidence>
<dbReference type="AlphaFoldDB" id="A0A1G7W8P9"/>
<gene>
    <name evidence="2" type="ORF">SAMN04488027_10567</name>
</gene>
<feature type="transmembrane region" description="Helical" evidence="1">
    <location>
        <begin position="31"/>
        <end position="51"/>
    </location>
</feature>
<evidence type="ECO:0000256" key="1">
    <source>
        <dbReference type="SAM" id="Phobius"/>
    </source>
</evidence>
<accession>A0A1G7W8P9</accession>
<dbReference type="STRING" id="470826.SAMN04488027_10567"/>
<name>A0A1G7W8P9_9FLAO</name>
<keyword evidence="1" id="KW-0812">Transmembrane</keyword>
<dbReference type="Proteomes" id="UP000199296">
    <property type="component" value="Unassembled WGS sequence"/>
</dbReference>
<protein>
    <submittedName>
        <fullName evidence="2">Uncharacterized protein</fullName>
    </submittedName>
</protein>
<reference evidence="2 3" key="1">
    <citation type="submission" date="2016-10" db="EMBL/GenBank/DDBJ databases">
        <authorList>
            <person name="de Groot N.N."/>
        </authorList>
    </citation>
    <scope>NUCLEOTIDE SEQUENCE [LARGE SCALE GENOMIC DNA]</scope>
    <source>
        <strain evidence="2 3">DSM 19803</strain>
    </source>
</reference>
<dbReference type="EMBL" id="FNCW01000005">
    <property type="protein sequence ID" value="SDG68346.1"/>
    <property type="molecule type" value="Genomic_DNA"/>
</dbReference>
<proteinExistence type="predicted"/>
<organism evidence="2 3">
    <name type="scientific">Psychroflexus sediminis</name>
    <dbReference type="NCBI Taxonomy" id="470826"/>
    <lineage>
        <taxon>Bacteria</taxon>
        <taxon>Pseudomonadati</taxon>
        <taxon>Bacteroidota</taxon>
        <taxon>Flavobacteriia</taxon>
        <taxon>Flavobacteriales</taxon>
        <taxon>Flavobacteriaceae</taxon>
        <taxon>Psychroflexus</taxon>
    </lineage>
</organism>
<keyword evidence="1" id="KW-1133">Transmembrane helix</keyword>
<keyword evidence="1" id="KW-0472">Membrane</keyword>
<evidence type="ECO:0000313" key="2">
    <source>
        <dbReference type="EMBL" id="SDG68346.1"/>
    </source>
</evidence>
<feature type="transmembrane region" description="Helical" evidence="1">
    <location>
        <begin position="7"/>
        <end position="25"/>
    </location>
</feature>